<feature type="compositionally biased region" description="Basic and acidic residues" evidence="6">
    <location>
        <begin position="231"/>
        <end position="243"/>
    </location>
</feature>
<dbReference type="AlphaFoldDB" id="A0A316UMC2"/>
<proteinExistence type="inferred from homology"/>
<protein>
    <submittedName>
        <fullName evidence="8">Cleft lip and palate transmembrane 1</fullName>
    </submittedName>
</protein>
<evidence type="ECO:0000256" key="6">
    <source>
        <dbReference type="SAM" id="MobiDB-lite"/>
    </source>
</evidence>
<keyword evidence="5 7" id="KW-0472">Membrane</keyword>
<feature type="region of interest" description="Disordered" evidence="6">
    <location>
        <begin position="1"/>
        <end position="22"/>
    </location>
</feature>
<dbReference type="OrthoDB" id="378564at2759"/>
<name>A0A316UMC2_9BASI</name>
<dbReference type="GO" id="GO:0016020">
    <property type="term" value="C:membrane"/>
    <property type="evidence" value="ECO:0007669"/>
    <property type="project" value="UniProtKB-SubCell"/>
</dbReference>
<feature type="transmembrane region" description="Helical" evidence="7">
    <location>
        <begin position="529"/>
        <end position="548"/>
    </location>
</feature>
<organism evidence="8 9">
    <name type="scientific">Jaminaea rosea</name>
    <dbReference type="NCBI Taxonomy" id="1569628"/>
    <lineage>
        <taxon>Eukaryota</taxon>
        <taxon>Fungi</taxon>
        <taxon>Dikarya</taxon>
        <taxon>Basidiomycota</taxon>
        <taxon>Ustilaginomycotina</taxon>
        <taxon>Exobasidiomycetes</taxon>
        <taxon>Microstromatales</taxon>
        <taxon>Microstromatales incertae sedis</taxon>
        <taxon>Jaminaea</taxon>
    </lineage>
</organism>
<reference evidence="8 9" key="1">
    <citation type="journal article" date="2018" name="Mol. Biol. Evol.">
        <title>Broad Genomic Sampling Reveals a Smut Pathogenic Ancestry of the Fungal Clade Ustilaginomycotina.</title>
        <authorList>
            <person name="Kijpornyongpan T."/>
            <person name="Mondo S.J."/>
            <person name="Barry K."/>
            <person name="Sandor L."/>
            <person name="Lee J."/>
            <person name="Lipzen A."/>
            <person name="Pangilinan J."/>
            <person name="LaButti K."/>
            <person name="Hainaut M."/>
            <person name="Henrissat B."/>
            <person name="Grigoriev I.V."/>
            <person name="Spatafora J.W."/>
            <person name="Aime M.C."/>
        </authorList>
    </citation>
    <scope>NUCLEOTIDE SEQUENCE [LARGE SCALE GENOMIC DNA]</scope>
    <source>
        <strain evidence="8 9">MCA 5214</strain>
    </source>
</reference>
<dbReference type="PANTHER" id="PTHR21347:SF0">
    <property type="entry name" value="LIPID SCRAMBLASE CLPTM1L"/>
    <property type="match status" value="1"/>
</dbReference>
<comment type="similarity">
    <text evidence="2">Belongs to the CLPTM1 family.</text>
</comment>
<dbReference type="STRING" id="1569628.A0A316UMC2"/>
<feature type="transmembrane region" description="Helical" evidence="7">
    <location>
        <begin position="554"/>
        <end position="575"/>
    </location>
</feature>
<feature type="transmembrane region" description="Helical" evidence="7">
    <location>
        <begin position="402"/>
        <end position="423"/>
    </location>
</feature>
<accession>A0A316UMC2</accession>
<dbReference type="PANTHER" id="PTHR21347">
    <property type="entry name" value="CLEFT LIP AND PALATE ASSOCIATED TRANSMEMBRANE PROTEIN-RELATED"/>
    <property type="match status" value="1"/>
</dbReference>
<evidence type="ECO:0000256" key="5">
    <source>
        <dbReference type="ARBA" id="ARBA00023136"/>
    </source>
</evidence>
<evidence type="ECO:0000313" key="8">
    <source>
        <dbReference type="EMBL" id="PWN25968.1"/>
    </source>
</evidence>
<dbReference type="GO" id="GO:0012505">
    <property type="term" value="C:endomembrane system"/>
    <property type="evidence" value="ECO:0007669"/>
    <property type="project" value="TreeGrafter"/>
</dbReference>
<feature type="region of interest" description="Disordered" evidence="6">
    <location>
        <begin position="49"/>
        <end position="79"/>
    </location>
</feature>
<evidence type="ECO:0000256" key="2">
    <source>
        <dbReference type="ARBA" id="ARBA00009310"/>
    </source>
</evidence>
<evidence type="ECO:0000256" key="1">
    <source>
        <dbReference type="ARBA" id="ARBA00004141"/>
    </source>
</evidence>
<feature type="compositionally biased region" description="Low complexity" evidence="6">
    <location>
        <begin position="1"/>
        <end position="10"/>
    </location>
</feature>
<evidence type="ECO:0000256" key="3">
    <source>
        <dbReference type="ARBA" id="ARBA00022692"/>
    </source>
</evidence>
<dbReference type="InterPro" id="IPR008429">
    <property type="entry name" value="CLPTM1"/>
</dbReference>
<dbReference type="GeneID" id="37030231"/>
<sequence>MSSAGAVAPSAGGGNAGGDQQQATDWKRTILKGLAIYFFINTATQLLAPKPPQSAKTGDATAPRPAQEPPAWLQKLGAPAGPPPVLTPPLLRVPKNASSQPLWPSTSELDFYVFLSHSAAPSVEDIGTQLSPLAPGSHRAPALDQVVSFDLYPTLHDSYAAPGQHTVVTSIREGALPIIKFGSLALNDTRLNAGLVADINIATPPEVMYNNGSLWADVVAVGSGMDHREGRRLLGSEAGKDSSEEHDEDLMMGEDGVLRNETSSKQIITYWHRNLTLALPHQDVTPGIQVGAIPPPLLQHVHLATNPDGSVMHSQTVDGRVDETRMWNYPVIFANTFWDLREDMNPINATTPVLPLHISLYSTSWFKFQLLAAMSDSFEKQPGMASGEIDIIKHTLQNTSPWYLALTLIVTLTHALFEYLAFAGEVQFYRKKENFVGVSLGSIMTNIVTQTIILLYLFDSSEETSYMILGSQAVGVVIEAWKLTKAVTVTLVRSPPGSRLPYRLEVRDKYVPTPDDLKTKEYDRQAFKLVSYFTGPLLVGYTIYSAYYETHRGWWSFVIGTLTSFVYAFGFIALVPQLIINYRLKSVAGMPPKTLVYKILNTFVDDLFAWGIVKMPILHRLATLRDDVVFFIYLYQWWAYGVDKKRVNEFGQKLDDGETDEGEKAGDRKAIESKSETKKDQ</sequence>
<evidence type="ECO:0000256" key="4">
    <source>
        <dbReference type="ARBA" id="ARBA00022989"/>
    </source>
</evidence>
<dbReference type="Pfam" id="PF04193">
    <property type="entry name" value="PQ-loop"/>
    <property type="match status" value="1"/>
</dbReference>
<dbReference type="Pfam" id="PF05602">
    <property type="entry name" value="CLPTM1"/>
    <property type="match status" value="1"/>
</dbReference>
<evidence type="ECO:0000256" key="7">
    <source>
        <dbReference type="SAM" id="Phobius"/>
    </source>
</evidence>
<dbReference type="RefSeq" id="XP_025360580.1">
    <property type="nucleotide sequence ID" value="XM_025508408.1"/>
</dbReference>
<gene>
    <name evidence="8" type="ORF">BDZ90DRAFT_261749</name>
</gene>
<keyword evidence="4 7" id="KW-1133">Transmembrane helix</keyword>
<evidence type="ECO:0000313" key="9">
    <source>
        <dbReference type="Proteomes" id="UP000245884"/>
    </source>
</evidence>
<dbReference type="Proteomes" id="UP000245884">
    <property type="component" value="Unassembled WGS sequence"/>
</dbReference>
<feature type="region of interest" description="Disordered" evidence="6">
    <location>
        <begin position="231"/>
        <end position="255"/>
    </location>
</feature>
<dbReference type="InterPro" id="IPR006603">
    <property type="entry name" value="PQ-loop_rpt"/>
</dbReference>
<feature type="transmembrane region" description="Helical" evidence="7">
    <location>
        <begin position="435"/>
        <end position="458"/>
    </location>
</feature>
<comment type="subcellular location">
    <subcellularLocation>
        <location evidence="1">Membrane</location>
        <topology evidence="1">Multi-pass membrane protein</topology>
    </subcellularLocation>
</comment>
<feature type="region of interest" description="Disordered" evidence="6">
    <location>
        <begin position="653"/>
        <end position="681"/>
    </location>
</feature>
<keyword evidence="9" id="KW-1185">Reference proteome</keyword>
<keyword evidence="3 7" id="KW-0812">Transmembrane</keyword>
<dbReference type="EMBL" id="KZ819673">
    <property type="protein sequence ID" value="PWN25968.1"/>
    <property type="molecule type" value="Genomic_DNA"/>
</dbReference>